<dbReference type="PANTHER" id="PTHR33153">
    <property type="entry name" value="MYND-TYPE DOMAIN-CONTAINING PROTEIN"/>
    <property type="match status" value="1"/>
</dbReference>
<keyword evidence="2" id="KW-0472">Membrane</keyword>
<keyword evidence="5" id="KW-1185">Reference proteome</keyword>
<accession>A0ABQ9FND5</accession>
<evidence type="ECO:0000256" key="1">
    <source>
        <dbReference type="SAM" id="MobiDB-lite"/>
    </source>
</evidence>
<organism evidence="4 5">
    <name type="scientific">Tegillarca granosa</name>
    <name type="common">Malaysian cockle</name>
    <name type="synonym">Anadara granosa</name>
    <dbReference type="NCBI Taxonomy" id="220873"/>
    <lineage>
        <taxon>Eukaryota</taxon>
        <taxon>Metazoa</taxon>
        <taxon>Spiralia</taxon>
        <taxon>Lophotrochozoa</taxon>
        <taxon>Mollusca</taxon>
        <taxon>Bivalvia</taxon>
        <taxon>Autobranchia</taxon>
        <taxon>Pteriomorphia</taxon>
        <taxon>Arcoida</taxon>
        <taxon>Arcoidea</taxon>
        <taxon>Arcidae</taxon>
        <taxon>Tegillarca</taxon>
    </lineage>
</organism>
<evidence type="ECO:0000313" key="5">
    <source>
        <dbReference type="Proteomes" id="UP001217089"/>
    </source>
</evidence>
<keyword evidence="2" id="KW-1133">Transmembrane helix</keyword>
<feature type="domain" description="DUF7869" evidence="3">
    <location>
        <begin position="331"/>
        <end position="386"/>
    </location>
</feature>
<keyword evidence="2" id="KW-0812">Transmembrane</keyword>
<evidence type="ECO:0000256" key="2">
    <source>
        <dbReference type="SAM" id="Phobius"/>
    </source>
</evidence>
<reference evidence="4 5" key="1">
    <citation type="submission" date="2022-12" db="EMBL/GenBank/DDBJ databases">
        <title>Chromosome-level genome of Tegillarca granosa.</title>
        <authorList>
            <person name="Kim J."/>
        </authorList>
    </citation>
    <scope>NUCLEOTIDE SEQUENCE [LARGE SCALE GENOMIC DNA]</scope>
    <source>
        <strain evidence="4">Teg-2019</strain>
        <tissue evidence="4">Adductor muscle</tissue>
    </source>
</reference>
<gene>
    <name evidence="4" type="ORF">KUTeg_003877</name>
</gene>
<name>A0ABQ9FND5_TEGGR</name>
<feature type="compositionally biased region" description="Basic and acidic residues" evidence="1">
    <location>
        <begin position="85"/>
        <end position="94"/>
    </location>
</feature>
<dbReference type="PANTHER" id="PTHR33153:SF3">
    <property type="entry name" value="TRAFFICKING PROTEIN PARTICLE COMPLEX SUBUNIT 11 DOMAIN-CONTAINING PROTEIN"/>
    <property type="match status" value="1"/>
</dbReference>
<comment type="caution">
    <text evidence="4">The sequence shown here is derived from an EMBL/GenBank/DDBJ whole genome shotgun (WGS) entry which is preliminary data.</text>
</comment>
<dbReference type="EMBL" id="JARBDR010000214">
    <property type="protein sequence ID" value="KAJ8318786.1"/>
    <property type="molecule type" value="Genomic_DNA"/>
</dbReference>
<feature type="compositionally biased region" description="Low complexity" evidence="1">
    <location>
        <begin position="59"/>
        <end position="68"/>
    </location>
</feature>
<feature type="region of interest" description="Disordered" evidence="1">
    <location>
        <begin position="40"/>
        <end position="101"/>
    </location>
</feature>
<proteinExistence type="predicted"/>
<feature type="domain" description="DUF7869" evidence="3">
    <location>
        <begin position="416"/>
        <end position="493"/>
    </location>
</feature>
<dbReference type="Pfam" id="PF25273">
    <property type="entry name" value="DUF7869"/>
    <property type="match status" value="2"/>
</dbReference>
<dbReference type="InterPro" id="IPR057191">
    <property type="entry name" value="DUF7869"/>
</dbReference>
<evidence type="ECO:0000259" key="3">
    <source>
        <dbReference type="Pfam" id="PF25273"/>
    </source>
</evidence>
<evidence type="ECO:0000313" key="4">
    <source>
        <dbReference type="EMBL" id="KAJ8318786.1"/>
    </source>
</evidence>
<protein>
    <recommendedName>
        <fullName evidence="3">DUF7869 domain-containing protein</fullName>
    </recommendedName>
</protein>
<feature type="transmembrane region" description="Helical" evidence="2">
    <location>
        <begin position="6"/>
        <end position="29"/>
    </location>
</feature>
<sequence>MDVTWLFWGIMIVTSLIAMNFGEIFCMAYRFIKNERSDESDIDIQDGNNSGFESDESNENSNEMSNRSEVSEIKIKKGRPKGTKRARDKDENESGKAYPTKKQKTKPFSIDVIKAVYCCTALCLCSIDVDSIKALRDHIGSRMEDFASWLENGGVKIIDKPGRTGGRPGTDSESALAWLHFYAIKYAEQQPDQVKLHLPPCLTKGSVYMMYTEEMTEKGIKIISISHFYLLWRKCLNFISIPQQSTFSKCDICTQIKTKLSSTKDKAIRAALQKLRHNHLRKQSLERRKYHKHAMKARLYPEKYVSIIIDGMDQKKTQIPHLLYISSFIAGMWKLRTHLVGAIVHGVGVYGFFDYYQYPHGSNLTIHVLLSILFMIRDSLPEVFCVCYQQAMFFGCNMQEHQIDNYKCKIQFVWMFSVWLKTHSATTLPKLMNLWEQCFTPKPTGILTENVYDVAGWLQGHINPISGHSKPHTFRITKENDKVKLVFKKWTNDAVWIESKGNKELLENIPSGYPKKLEKISDANIDAKKLENDVNKVLRDYRNPMKMKRENSGCWTISLRQQNKQGYHWKRRQK</sequence>
<dbReference type="Proteomes" id="UP001217089">
    <property type="component" value="Unassembled WGS sequence"/>
</dbReference>